<dbReference type="EnsemblPlants" id="Solyc02g082300.3.1">
    <property type="protein sequence ID" value="Solyc02g082300.3.1"/>
    <property type="gene ID" value="Solyc02g082300.3"/>
</dbReference>
<dbReference type="CDD" id="cd11378">
    <property type="entry name" value="DUF296"/>
    <property type="match status" value="1"/>
</dbReference>
<sequence length="261" mass="26956">MENVGSTSAADDNTPAQPISSSTPLVPSFPDPSVSTTESWKRGRPNPGVTTPPPSQVAGGGLSSSAQLQADETAVSTGNKQQSVDLGSEVAALGFMQSHVINIKTGEDILVKIMSFCESTSKSVCVLSANGSTSSVSLRRPYQSVTYKGVYDILSLTGFFFVLESGGRHSREGGLTAILGNEEDGDVWGGNVDGLFTAATDVQVIVSSFSTGKQVQSDNFGTPAKLSPMSVGSLSGSVSPDSPLIVTSKRSPTGVATRLLF</sequence>
<keyword evidence="3 4" id="KW-0804">Transcription</keyword>
<keyword evidence="8" id="KW-1185">Reference proteome</keyword>
<name>A0A3Q7F638_SOLLC</name>
<dbReference type="STRING" id="4081.A0A3Q7F638"/>
<protein>
    <recommendedName>
        <fullName evidence="4">AT-hook motif nuclear-localized protein</fullName>
    </recommendedName>
</protein>
<dbReference type="PANTHER" id="PTHR31500:SF107">
    <property type="entry name" value="AT-HOOK MOTIF NUCLEAR-LOCALIZED PROTEIN"/>
    <property type="match status" value="1"/>
</dbReference>
<keyword evidence="2 4" id="KW-0238">DNA-binding</keyword>
<keyword evidence="1 4" id="KW-0805">Transcription regulation</keyword>
<dbReference type="Gramene" id="Solyc02g082300.3.1">
    <property type="protein sequence ID" value="Solyc02g082300.3.1"/>
    <property type="gene ID" value="Solyc02g082300.3"/>
</dbReference>
<dbReference type="InterPro" id="IPR005175">
    <property type="entry name" value="PPC_dom"/>
</dbReference>
<dbReference type="SUPFAM" id="SSF117856">
    <property type="entry name" value="AF0104/ALDC/Ptd012-like"/>
    <property type="match status" value="1"/>
</dbReference>
<dbReference type="PaxDb" id="4081-Solyc02g082300.2.1"/>
<feature type="domain" description="PPC" evidence="6">
    <location>
        <begin position="93"/>
        <end position="230"/>
    </location>
</feature>
<dbReference type="InterPro" id="IPR039605">
    <property type="entry name" value="AHL"/>
</dbReference>
<dbReference type="GeneID" id="101266588"/>
<dbReference type="GO" id="GO:0005634">
    <property type="term" value="C:nucleus"/>
    <property type="evidence" value="ECO:0007669"/>
    <property type="project" value="UniProtKB-SubCell"/>
</dbReference>
<dbReference type="KEGG" id="sly:101266588"/>
<organism evidence="7">
    <name type="scientific">Solanum lycopersicum</name>
    <name type="common">Tomato</name>
    <name type="synonym">Lycopersicon esculentum</name>
    <dbReference type="NCBI Taxonomy" id="4081"/>
    <lineage>
        <taxon>Eukaryota</taxon>
        <taxon>Viridiplantae</taxon>
        <taxon>Streptophyta</taxon>
        <taxon>Embryophyta</taxon>
        <taxon>Tracheophyta</taxon>
        <taxon>Spermatophyta</taxon>
        <taxon>Magnoliopsida</taxon>
        <taxon>eudicotyledons</taxon>
        <taxon>Gunneridae</taxon>
        <taxon>Pentapetalae</taxon>
        <taxon>asterids</taxon>
        <taxon>lamiids</taxon>
        <taxon>Solanales</taxon>
        <taxon>Solanaceae</taxon>
        <taxon>Solanoideae</taxon>
        <taxon>Solaneae</taxon>
        <taxon>Solanum</taxon>
        <taxon>Solanum subgen. Lycopersicon</taxon>
    </lineage>
</organism>
<dbReference type="AlphaFoldDB" id="A0A3Q7F638"/>
<feature type="compositionally biased region" description="Polar residues" evidence="5">
    <location>
        <begin position="63"/>
        <end position="81"/>
    </location>
</feature>
<comment type="domain">
    <text evidence="4">The PPC domain mediates interactions between AHL proteins.</text>
</comment>
<accession>A0A3Q7F638</accession>
<dbReference type="PROSITE" id="PS51742">
    <property type="entry name" value="PPC"/>
    <property type="match status" value="1"/>
</dbReference>
<evidence type="ECO:0000256" key="4">
    <source>
        <dbReference type="RuleBase" id="RU367031"/>
    </source>
</evidence>
<comment type="function">
    <text evidence="4">Transcription factor that specifically binds AT-rich DNA sequences related to the nuclear matrix attachment regions (MARs).</text>
</comment>
<evidence type="ECO:0000256" key="5">
    <source>
        <dbReference type="SAM" id="MobiDB-lite"/>
    </source>
</evidence>
<reference evidence="7" key="1">
    <citation type="journal article" date="2012" name="Nature">
        <title>The tomato genome sequence provides insights into fleshy fruit evolution.</title>
        <authorList>
            <consortium name="Tomato Genome Consortium"/>
        </authorList>
    </citation>
    <scope>NUCLEOTIDE SEQUENCE [LARGE SCALE GENOMIC DNA]</scope>
    <source>
        <strain evidence="7">cv. Heinz 1706</strain>
    </source>
</reference>
<evidence type="ECO:0000313" key="7">
    <source>
        <dbReference type="EnsemblPlants" id="Solyc02g082300.3.1"/>
    </source>
</evidence>
<evidence type="ECO:0000259" key="6">
    <source>
        <dbReference type="PROSITE" id="PS51742"/>
    </source>
</evidence>
<evidence type="ECO:0000256" key="1">
    <source>
        <dbReference type="ARBA" id="ARBA00023015"/>
    </source>
</evidence>
<proteinExistence type="predicted"/>
<dbReference type="OMA" id="QRSREGC"/>
<dbReference type="Proteomes" id="UP000004994">
    <property type="component" value="Chromosome 2"/>
</dbReference>
<dbReference type="Gene3D" id="3.30.1330.80">
    <property type="entry name" value="Hypothetical protein, similar to alpha- acetolactate decarboxylase, domain 2"/>
    <property type="match status" value="1"/>
</dbReference>
<evidence type="ECO:0000256" key="2">
    <source>
        <dbReference type="ARBA" id="ARBA00023125"/>
    </source>
</evidence>
<feature type="compositionally biased region" description="Polar residues" evidence="5">
    <location>
        <begin position="1"/>
        <end position="25"/>
    </location>
</feature>
<keyword evidence="4" id="KW-0539">Nucleus</keyword>
<dbReference type="Pfam" id="PF03479">
    <property type="entry name" value="PCC"/>
    <property type="match status" value="1"/>
</dbReference>
<evidence type="ECO:0000313" key="8">
    <source>
        <dbReference type="Proteomes" id="UP000004994"/>
    </source>
</evidence>
<dbReference type="RefSeq" id="XP_004232590.1">
    <property type="nucleotide sequence ID" value="XM_004232542.5"/>
</dbReference>
<gene>
    <name evidence="7" type="primary">LOC101266588</name>
</gene>
<reference evidence="7" key="2">
    <citation type="submission" date="2019-01" db="UniProtKB">
        <authorList>
            <consortium name="EnsemblPlants"/>
        </authorList>
    </citation>
    <scope>IDENTIFICATION</scope>
    <source>
        <strain evidence="7">cv. Heinz 1706</strain>
    </source>
</reference>
<dbReference type="InParanoid" id="A0A3Q7F638"/>
<evidence type="ECO:0000256" key="3">
    <source>
        <dbReference type="ARBA" id="ARBA00023163"/>
    </source>
</evidence>
<dbReference type="PANTHER" id="PTHR31500">
    <property type="entry name" value="AT-HOOK MOTIF NUCLEAR-LOCALIZED PROTEIN 9"/>
    <property type="match status" value="1"/>
</dbReference>
<comment type="subcellular location">
    <subcellularLocation>
        <location evidence="4">Nucleus</location>
    </subcellularLocation>
</comment>
<dbReference type="GO" id="GO:0003680">
    <property type="term" value="F:minor groove of adenine-thymine-rich DNA binding"/>
    <property type="evidence" value="ECO:0007669"/>
    <property type="project" value="UniProtKB-UniRule"/>
</dbReference>
<feature type="region of interest" description="Disordered" evidence="5">
    <location>
        <begin position="1"/>
        <end position="81"/>
    </location>
</feature>
<dbReference type="OrthoDB" id="1750003at2759"/>